<dbReference type="OrthoDB" id="3365698at2759"/>
<accession>A0A164QE40</accession>
<protein>
    <recommendedName>
        <fullName evidence="2">F-box domain-containing protein</fullName>
    </recommendedName>
</protein>
<evidence type="ECO:0000259" key="2">
    <source>
        <dbReference type="Pfam" id="PF12937"/>
    </source>
</evidence>
<dbReference type="AlphaFoldDB" id="A0A164QE40"/>
<dbReference type="SUPFAM" id="SSF52047">
    <property type="entry name" value="RNI-like"/>
    <property type="match status" value="1"/>
</dbReference>
<dbReference type="InterPro" id="IPR001810">
    <property type="entry name" value="F-box_dom"/>
</dbReference>
<reference evidence="3 4" key="1">
    <citation type="journal article" date="2016" name="Mol. Biol. Evol.">
        <title>Comparative Genomics of Early-Diverging Mushroom-Forming Fungi Provides Insights into the Origins of Lignocellulose Decay Capabilities.</title>
        <authorList>
            <person name="Nagy L.G."/>
            <person name="Riley R."/>
            <person name="Tritt A."/>
            <person name="Adam C."/>
            <person name="Daum C."/>
            <person name="Floudas D."/>
            <person name="Sun H."/>
            <person name="Yadav J.S."/>
            <person name="Pangilinan J."/>
            <person name="Larsson K.H."/>
            <person name="Matsuura K."/>
            <person name="Barry K."/>
            <person name="Labutti K."/>
            <person name="Kuo R."/>
            <person name="Ohm R.A."/>
            <person name="Bhattacharya S.S."/>
            <person name="Shirouzu T."/>
            <person name="Yoshinaga Y."/>
            <person name="Martin F.M."/>
            <person name="Grigoriev I.V."/>
            <person name="Hibbett D.S."/>
        </authorList>
    </citation>
    <scope>NUCLEOTIDE SEQUENCE [LARGE SCALE GENOMIC DNA]</scope>
    <source>
        <strain evidence="3 4">HHB9708</strain>
    </source>
</reference>
<evidence type="ECO:0000313" key="3">
    <source>
        <dbReference type="EMBL" id="KZS89576.1"/>
    </source>
</evidence>
<evidence type="ECO:0000313" key="4">
    <source>
        <dbReference type="Proteomes" id="UP000076722"/>
    </source>
</evidence>
<evidence type="ECO:0000256" key="1">
    <source>
        <dbReference type="SAM" id="MobiDB-lite"/>
    </source>
</evidence>
<dbReference type="Proteomes" id="UP000076722">
    <property type="component" value="Unassembled WGS sequence"/>
</dbReference>
<dbReference type="InterPro" id="IPR032675">
    <property type="entry name" value="LRR_dom_sf"/>
</dbReference>
<keyword evidence="4" id="KW-1185">Reference proteome</keyword>
<organism evidence="3 4">
    <name type="scientific">Sistotremastrum niveocremeum HHB9708</name>
    <dbReference type="NCBI Taxonomy" id="1314777"/>
    <lineage>
        <taxon>Eukaryota</taxon>
        <taxon>Fungi</taxon>
        <taxon>Dikarya</taxon>
        <taxon>Basidiomycota</taxon>
        <taxon>Agaricomycotina</taxon>
        <taxon>Agaricomycetes</taxon>
        <taxon>Sistotremastrales</taxon>
        <taxon>Sistotremastraceae</taxon>
        <taxon>Sertulicium</taxon>
        <taxon>Sertulicium niveocremeum</taxon>
    </lineage>
</organism>
<dbReference type="EMBL" id="KV419426">
    <property type="protein sequence ID" value="KZS89576.1"/>
    <property type="molecule type" value="Genomic_DNA"/>
</dbReference>
<feature type="region of interest" description="Disordered" evidence="1">
    <location>
        <begin position="1"/>
        <end position="20"/>
    </location>
</feature>
<proteinExistence type="predicted"/>
<gene>
    <name evidence="3" type="ORF">SISNIDRAFT_489021</name>
</gene>
<name>A0A164QE40_9AGAM</name>
<dbReference type="Gene3D" id="3.80.10.10">
    <property type="entry name" value="Ribonuclease Inhibitor"/>
    <property type="match status" value="1"/>
</dbReference>
<feature type="domain" description="F-box" evidence="2">
    <location>
        <begin position="74"/>
        <end position="131"/>
    </location>
</feature>
<dbReference type="Pfam" id="PF12937">
    <property type="entry name" value="F-box-like"/>
    <property type="match status" value="1"/>
</dbReference>
<sequence length="537" mass="60779">MDDSSQVNRTELSAHGQSKSTSMAELMDVLERTMNDACQIENRTLPAPILRDIVIHMASASVILNRISNLHTPIGRLPNEVVAQILLATLSAIRGNGHLIDPCRWEHLMRVCSRWTSIIREDSRFWTSINFAWNRATIERYLSLCKGSLLSLQMPPCTDFLREHKNLLLLNMGRAKEIKIVTSDYQSGDCLHTEPSFMFTPNPPIASLTIDTLGMTQAEFRDIHCPAELLIASMPNLTDLSVHCPHSTAPTHSLPPLQHLSSLASLELYDCRLEEEWNRIFPASLRHLRLAYPAYQYPGSKPGVNIINIIHLVTQCPSLESLDIAGASITRAPQALHPQGTIIAQQLRRLVVSDMSSESNLLFHYIQAPMLSKVHHTIPFKRRIPSLPAYLANCMAQASHAAIEFRYSHITYTYSGMQTPQDVTFEHVLSIICEPKFHDPVRFRNVKTDWTQVIDQTMTQFAKLECLTIELDHWHEMGFQWCTLPANMNSLVSLDLQGIIGEEFFKTLSSIGFCPRLLSLCIRTPNYMRTETVNIMS</sequence>